<dbReference type="Pfam" id="PF13520">
    <property type="entry name" value="AA_permease_2"/>
    <property type="match status" value="1"/>
</dbReference>
<dbReference type="AlphaFoldDB" id="A0A0A2LVH9"/>
<feature type="transmembrane region" description="Helical" evidence="6">
    <location>
        <begin position="158"/>
        <end position="176"/>
    </location>
</feature>
<sequence>MGLQSKTKNLGLAELIAIALGGMVGGGIFTILGISVAIIGNVTPFAIIVGGIIASLAAYSYVKLGVYYKDEGATYAFYKKTYPKTPFLASVIGWYVIFGYISTLALYAYTFSSYAISSTDFSDNMWVRKAIALGIIGLFTAINLWSVNGMGKIEDIMVYTKLVLLTIISVVLMQNGDTSFAKFMETMAVDAERSSIMNILIVSSVTFVAFEGFQLVINAVNEMKDPDKNIPRAIYSAIVLAVLIYVVISMGALFAIPAEKIIENKEYALASGAGEVLGKLGSTIVIAGALLATSSAISGTVFGASRQLAAIADDGYFPDILTKRTNQIPKNATLFMAAFAGVLILIGGLELILEFGSVTFLLVSLLMAIANYKIKDKTKSSAVITVLAIAGLSLGSILILYYELKNKWEQMAAIVVLYLLLTAGAWFYSKRHQKKIQHKNAEN</sequence>
<proteinExistence type="predicted"/>
<evidence type="ECO:0000256" key="4">
    <source>
        <dbReference type="ARBA" id="ARBA00022989"/>
    </source>
</evidence>
<dbReference type="GO" id="GO:0005886">
    <property type="term" value="C:plasma membrane"/>
    <property type="evidence" value="ECO:0007669"/>
    <property type="project" value="UniProtKB-SubCell"/>
</dbReference>
<organism evidence="7 8">
    <name type="scientific">Flavobacterium beibuense F44-8</name>
    <dbReference type="NCBI Taxonomy" id="1406840"/>
    <lineage>
        <taxon>Bacteria</taxon>
        <taxon>Pseudomonadati</taxon>
        <taxon>Bacteroidota</taxon>
        <taxon>Flavobacteriia</taxon>
        <taxon>Flavobacteriales</taxon>
        <taxon>Flavobacteriaceae</taxon>
        <taxon>Flavobacterium</taxon>
    </lineage>
</organism>
<evidence type="ECO:0000256" key="1">
    <source>
        <dbReference type="ARBA" id="ARBA00004651"/>
    </source>
</evidence>
<evidence type="ECO:0000313" key="8">
    <source>
        <dbReference type="Proteomes" id="UP000030129"/>
    </source>
</evidence>
<evidence type="ECO:0000256" key="5">
    <source>
        <dbReference type="ARBA" id="ARBA00023136"/>
    </source>
</evidence>
<dbReference type="eggNOG" id="COG0531">
    <property type="taxonomic scope" value="Bacteria"/>
</dbReference>
<name>A0A0A2LVH9_9FLAO</name>
<keyword evidence="2" id="KW-1003">Cell membrane</keyword>
<dbReference type="EMBL" id="JRLV01000001">
    <property type="protein sequence ID" value="KGO84377.1"/>
    <property type="molecule type" value="Genomic_DNA"/>
</dbReference>
<feature type="transmembrane region" description="Helical" evidence="6">
    <location>
        <begin position="12"/>
        <end position="39"/>
    </location>
</feature>
<evidence type="ECO:0000256" key="3">
    <source>
        <dbReference type="ARBA" id="ARBA00022692"/>
    </source>
</evidence>
<feature type="transmembrane region" description="Helical" evidence="6">
    <location>
        <begin position="196"/>
        <end position="221"/>
    </location>
</feature>
<feature type="transmembrane region" description="Helical" evidence="6">
    <location>
        <begin position="381"/>
        <end position="402"/>
    </location>
</feature>
<feature type="transmembrane region" description="Helical" evidence="6">
    <location>
        <begin position="332"/>
        <end position="349"/>
    </location>
</feature>
<dbReference type="Proteomes" id="UP000030129">
    <property type="component" value="Unassembled WGS sequence"/>
</dbReference>
<dbReference type="PIRSF" id="PIRSF006060">
    <property type="entry name" value="AA_transporter"/>
    <property type="match status" value="1"/>
</dbReference>
<keyword evidence="4 6" id="KW-1133">Transmembrane helix</keyword>
<feature type="transmembrane region" description="Helical" evidence="6">
    <location>
        <begin position="233"/>
        <end position="256"/>
    </location>
</feature>
<feature type="transmembrane region" description="Helical" evidence="6">
    <location>
        <begin position="130"/>
        <end position="146"/>
    </location>
</feature>
<comment type="caution">
    <text evidence="7">The sequence shown here is derived from an EMBL/GenBank/DDBJ whole genome shotgun (WGS) entry which is preliminary data.</text>
</comment>
<dbReference type="Gene3D" id="1.20.1740.10">
    <property type="entry name" value="Amino acid/polyamine transporter I"/>
    <property type="match status" value="1"/>
</dbReference>
<comment type="subcellular location">
    <subcellularLocation>
        <location evidence="1">Cell membrane</location>
        <topology evidence="1">Multi-pass membrane protein</topology>
    </subcellularLocation>
</comment>
<dbReference type="STRING" id="1406840.Q763_01115"/>
<gene>
    <name evidence="7" type="ORF">Q763_01115</name>
</gene>
<dbReference type="InterPro" id="IPR050367">
    <property type="entry name" value="APC_superfamily"/>
</dbReference>
<evidence type="ECO:0000313" key="7">
    <source>
        <dbReference type="EMBL" id="KGO84377.1"/>
    </source>
</evidence>
<keyword evidence="8" id="KW-1185">Reference proteome</keyword>
<feature type="transmembrane region" description="Helical" evidence="6">
    <location>
        <begin position="408"/>
        <end position="429"/>
    </location>
</feature>
<keyword evidence="3 6" id="KW-0812">Transmembrane</keyword>
<feature type="transmembrane region" description="Helical" evidence="6">
    <location>
        <begin position="276"/>
        <end position="297"/>
    </location>
</feature>
<feature type="transmembrane region" description="Helical" evidence="6">
    <location>
        <begin position="87"/>
        <end position="110"/>
    </location>
</feature>
<dbReference type="PANTHER" id="PTHR42770:SF11">
    <property type="entry name" value="INNER MEMBRANE TRANSPORT PROTEIN YBAT"/>
    <property type="match status" value="1"/>
</dbReference>
<dbReference type="RefSeq" id="WP_035130178.1">
    <property type="nucleotide sequence ID" value="NZ_JRLV01000001.1"/>
</dbReference>
<feature type="transmembrane region" description="Helical" evidence="6">
    <location>
        <begin position="45"/>
        <end position="66"/>
    </location>
</feature>
<reference evidence="7 8" key="1">
    <citation type="submission" date="2013-09" db="EMBL/GenBank/DDBJ databases">
        <authorList>
            <person name="Zeng Z."/>
            <person name="Chen C."/>
        </authorList>
    </citation>
    <scope>NUCLEOTIDE SEQUENCE [LARGE SCALE GENOMIC DNA]</scope>
    <source>
        <strain evidence="7 8">F44-8</strain>
    </source>
</reference>
<dbReference type="GO" id="GO:0022857">
    <property type="term" value="F:transmembrane transporter activity"/>
    <property type="evidence" value="ECO:0007669"/>
    <property type="project" value="InterPro"/>
</dbReference>
<accession>A0A0A2LVH9</accession>
<evidence type="ECO:0000256" key="2">
    <source>
        <dbReference type="ARBA" id="ARBA00022475"/>
    </source>
</evidence>
<keyword evidence="5 6" id="KW-0472">Membrane</keyword>
<protein>
    <submittedName>
        <fullName evidence="7">Amino acid permease</fullName>
    </submittedName>
</protein>
<dbReference type="InterPro" id="IPR002293">
    <property type="entry name" value="AA/rel_permease1"/>
</dbReference>
<dbReference type="PANTHER" id="PTHR42770">
    <property type="entry name" value="AMINO ACID TRANSPORTER-RELATED"/>
    <property type="match status" value="1"/>
</dbReference>
<feature type="transmembrane region" description="Helical" evidence="6">
    <location>
        <begin position="355"/>
        <end position="374"/>
    </location>
</feature>
<evidence type="ECO:0000256" key="6">
    <source>
        <dbReference type="SAM" id="Phobius"/>
    </source>
</evidence>